<feature type="signal peptide" evidence="1">
    <location>
        <begin position="1"/>
        <end position="19"/>
    </location>
</feature>
<evidence type="ECO:0000256" key="1">
    <source>
        <dbReference type="SAM" id="SignalP"/>
    </source>
</evidence>
<gene>
    <name evidence="2" type="ORF">ACHKAR_19240</name>
</gene>
<evidence type="ECO:0000313" key="2">
    <source>
        <dbReference type="EMBL" id="MFH6985595.1"/>
    </source>
</evidence>
<comment type="caution">
    <text evidence="2">The sequence shown here is derived from an EMBL/GenBank/DDBJ whole genome shotgun (WGS) entry which is preliminary data.</text>
</comment>
<sequence>MKKLAVIALTILFIHTLSAQDITARTYIEKTVVASKLGTAIGYIFPCNVEVGGFYQKNAEFMNGHEITKRFYEKEFAGMYLNLPLKHYRKINFDLNIRTGAVNGKNFAITPSLLGSYRPVKAIKMGVGLGTRMFRPTLQAALSIRLSKLH</sequence>
<proteinExistence type="predicted"/>
<feature type="chain" id="PRO_5045852570" description="Outer membrane protein beta-barrel domain-containing protein" evidence="1">
    <location>
        <begin position="20"/>
        <end position="150"/>
    </location>
</feature>
<evidence type="ECO:0008006" key="4">
    <source>
        <dbReference type="Google" id="ProtNLM"/>
    </source>
</evidence>
<evidence type="ECO:0000313" key="3">
    <source>
        <dbReference type="Proteomes" id="UP001610063"/>
    </source>
</evidence>
<reference evidence="2 3" key="1">
    <citation type="journal article" date="2013" name="Int. J. Syst. Evol. Microbiol.">
        <title>Marinoscillum luteum sp. nov., isolated from marine sediment.</title>
        <authorList>
            <person name="Cha I.T."/>
            <person name="Park S.J."/>
            <person name="Kim S.J."/>
            <person name="Kim J.G."/>
            <person name="Jung M.Y."/>
            <person name="Shin K.S."/>
            <person name="Kwon K.K."/>
            <person name="Yang S.H."/>
            <person name="Seo Y.S."/>
            <person name="Rhee S.K."/>
        </authorList>
    </citation>
    <scope>NUCLEOTIDE SEQUENCE [LARGE SCALE GENOMIC DNA]</scope>
    <source>
        <strain evidence="2 3">KCTC 23939</strain>
    </source>
</reference>
<protein>
    <recommendedName>
        <fullName evidence="4">Outer membrane protein beta-barrel domain-containing protein</fullName>
    </recommendedName>
</protein>
<name>A0ABW7NEN5_9BACT</name>
<dbReference type="EMBL" id="JBIPKE010000020">
    <property type="protein sequence ID" value="MFH6985595.1"/>
    <property type="molecule type" value="Genomic_DNA"/>
</dbReference>
<keyword evidence="1" id="KW-0732">Signal</keyword>
<accession>A0ABW7NEN5</accession>
<keyword evidence="3" id="KW-1185">Reference proteome</keyword>
<dbReference type="Proteomes" id="UP001610063">
    <property type="component" value="Unassembled WGS sequence"/>
</dbReference>
<dbReference type="RefSeq" id="WP_395419017.1">
    <property type="nucleotide sequence ID" value="NZ_JBIPKE010000020.1"/>
</dbReference>
<organism evidence="2 3">
    <name type="scientific">Marinoscillum luteum</name>
    <dbReference type="NCBI Taxonomy" id="861051"/>
    <lineage>
        <taxon>Bacteria</taxon>
        <taxon>Pseudomonadati</taxon>
        <taxon>Bacteroidota</taxon>
        <taxon>Cytophagia</taxon>
        <taxon>Cytophagales</taxon>
        <taxon>Reichenbachiellaceae</taxon>
        <taxon>Marinoscillum</taxon>
    </lineage>
</organism>